<dbReference type="HOGENOM" id="CLU_1480533_0_0_7"/>
<evidence type="ECO:0000313" key="2">
    <source>
        <dbReference type="Proteomes" id="UP000000488"/>
    </source>
</evidence>
<organism evidence="1 2">
    <name type="scientific">Myxococcus fulvus (strain ATCC BAA-855 / HW-1)</name>
    <dbReference type="NCBI Taxonomy" id="483219"/>
    <lineage>
        <taxon>Bacteria</taxon>
        <taxon>Pseudomonadati</taxon>
        <taxon>Myxococcota</taxon>
        <taxon>Myxococcia</taxon>
        <taxon>Myxococcales</taxon>
        <taxon>Cystobacterineae</taxon>
        <taxon>Myxococcaceae</taxon>
        <taxon>Myxococcus</taxon>
    </lineage>
</organism>
<accession>F8C6J0</accession>
<evidence type="ECO:0000313" key="1">
    <source>
        <dbReference type="EMBL" id="AEI65579.1"/>
    </source>
</evidence>
<protein>
    <submittedName>
        <fullName evidence="1">Uncharacterized protein</fullName>
    </submittedName>
</protein>
<proteinExistence type="predicted"/>
<reference evidence="1 2" key="1">
    <citation type="journal article" date="2011" name="J. Bacteriol.">
        <title>Genome sequence of the halotolerant marine bacterium Myxococcus fulvus HW-1.</title>
        <authorList>
            <person name="Li Z.F."/>
            <person name="Li X."/>
            <person name="Liu H."/>
            <person name="Liu X."/>
            <person name="Han K."/>
            <person name="Wu Z.H."/>
            <person name="Hu W."/>
            <person name="Li F.F."/>
            <person name="Li Y.Z."/>
        </authorList>
    </citation>
    <scope>NUCLEOTIDE SEQUENCE [LARGE SCALE GENOMIC DNA]</scope>
    <source>
        <strain evidence="2">ATCC BAA-855 / HW-1</strain>
    </source>
</reference>
<dbReference type="Proteomes" id="UP000000488">
    <property type="component" value="Chromosome"/>
</dbReference>
<gene>
    <name evidence="1" type="ordered locus">LILAB_18385</name>
</gene>
<dbReference type="STRING" id="483219.LILAB_18385"/>
<name>F8C6J0_MYXFH</name>
<dbReference type="AlphaFoldDB" id="F8C6J0"/>
<dbReference type="KEGG" id="mfu:LILAB_18385"/>
<sequence>MAPLLRGMTTPSLSVIEEQLRGHPLFRAQVQGSGLALFADKPTTRTAYMLEAVARGAHERGGPDEVIRFALQALGWDAPHTEDAGAGQPMMVGDLHIDVTCDTGPAIASLEALESTLERIGPKLDRPAVTLSEVTGAITACAGALTALTLAGGRASSDQQMQAASNLVALVERAKQLACGGE</sequence>
<dbReference type="EMBL" id="CP002830">
    <property type="protein sequence ID" value="AEI65579.1"/>
    <property type="molecule type" value="Genomic_DNA"/>
</dbReference>